<gene>
    <name evidence="7" type="ORF">ACK2TP_13020</name>
</gene>
<dbReference type="InterPro" id="IPR039565">
    <property type="entry name" value="BamD-like"/>
</dbReference>
<feature type="region of interest" description="Disordered" evidence="4">
    <location>
        <begin position="43"/>
        <end position="112"/>
    </location>
</feature>
<feature type="compositionally biased region" description="Low complexity" evidence="4">
    <location>
        <begin position="463"/>
        <end position="482"/>
    </location>
</feature>
<evidence type="ECO:0000256" key="4">
    <source>
        <dbReference type="SAM" id="MobiDB-lite"/>
    </source>
</evidence>
<dbReference type="EMBL" id="JBJYXY010000001">
    <property type="protein sequence ID" value="MFN2976689.1"/>
    <property type="molecule type" value="Genomic_DNA"/>
</dbReference>
<dbReference type="Pfam" id="PF13525">
    <property type="entry name" value="YfiO"/>
    <property type="match status" value="1"/>
</dbReference>
<feature type="signal peptide" evidence="5">
    <location>
        <begin position="1"/>
        <end position="37"/>
    </location>
</feature>
<comment type="caution">
    <text evidence="7">The sequence shown here is derived from an EMBL/GenBank/DDBJ whole genome shotgun (WGS) entry which is preliminary data.</text>
</comment>
<evidence type="ECO:0000256" key="2">
    <source>
        <dbReference type="ARBA" id="ARBA00023136"/>
    </source>
</evidence>
<feature type="domain" description="Outer membrane lipoprotein BamD-like" evidence="6">
    <location>
        <begin position="125"/>
        <end position="311"/>
    </location>
</feature>
<feature type="compositionally biased region" description="Basic residues" evidence="4">
    <location>
        <begin position="601"/>
        <end position="614"/>
    </location>
</feature>
<evidence type="ECO:0000313" key="7">
    <source>
        <dbReference type="EMBL" id="MFN2976689.1"/>
    </source>
</evidence>
<dbReference type="NCBIfam" id="TIGR03302">
    <property type="entry name" value="OM_YfiO"/>
    <property type="match status" value="1"/>
</dbReference>
<reference evidence="7 8" key="1">
    <citation type="submission" date="2024-12" db="EMBL/GenBank/DDBJ databases">
        <authorList>
            <person name="Lee Y."/>
        </authorList>
    </citation>
    <scope>NUCLEOTIDE SEQUENCE [LARGE SCALE GENOMIC DNA]</scope>
    <source>
        <strain evidence="7 8">03SUJ4</strain>
    </source>
</reference>
<evidence type="ECO:0000256" key="1">
    <source>
        <dbReference type="ARBA" id="ARBA00022729"/>
    </source>
</evidence>
<sequence length="614" mass="65594">MRFSSPREFRSRSFFVRRSTTVLLAGLLFAPIANSVAQQQTAPAATDAQAPASTPADAPAGTTTADQTPTAVLSNTPRKKTRKTEDTKQEKRDEKVKQTKDTIKEQKRMQQRLKANPLANVNTAQPDKLLFDRAMVALNKGHYDVSRLLLQDMLATYPDSEFQMRAKLAFADSWYKEGGTAALTQAETEYKDFIVFFPNAPEAAEAQMRIGDIYFKQMDKPDRDYAKAVHAQEEYRNMLTQYPDSKLIPEAKQKLREVQEVLATRETGIADFYAGHDNYAASIARYQTVVDTYPLYSKIDSALIGLGDAYAAQARFVRSNPAMKNLSEDQRARLLKVYEDQAAAAYGRVVTVYNASPRVEDARDRLEALGAPIPEPTAEQVAASQALENSRQTYSIANRAKGLILRGPDVVQAARIGDPGLADPHATYAPQVSKRIESEFNAAVGNKPVAAAAANAPAAAGADDSTAAAPAGSTAASSAPATLSDIPANGAPTDAADAGSTTTVPVTPAGVAPATGNRSVGVEILTPGASTTTDAGYGLPKPGPANTALPPVEKAAEIPDAVNDAAGVKTPAGQQTPQADDKGKVKTPKPDYDSDVESSSKHKKKKGVKKLNPF</sequence>
<proteinExistence type="predicted"/>
<dbReference type="InterPro" id="IPR017689">
    <property type="entry name" value="BamD"/>
</dbReference>
<keyword evidence="3" id="KW-0998">Cell outer membrane</keyword>
<feature type="region of interest" description="Disordered" evidence="4">
    <location>
        <begin position="463"/>
        <end position="515"/>
    </location>
</feature>
<dbReference type="SUPFAM" id="SSF48452">
    <property type="entry name" value="TPR-like"/>
    <property type="match status" value="1"/>
</dbReference>
<dbReference type="Gene3D" id="1.25.40.10">
    <property type="entry name" value="Tetratricopeptide repeat domain"/>
    <property type="match status" value="1"/>
</dbReference>
<keyword evidence="2" id="KW-0472">Membrane</keyword>
<evidence type="ECO:0000256" key="5">
    <source>
        <dbReference type="SAM" id="SignalP"/>
    </source>
</evidence>
<feature type="region of interest" description="Disordered" evidence="4">
    <location>
        <begin position="531"/>
        <end position="550"/>
    </location>
</feature>
<feature type="chain" id="PRO_5046521080" evidence="5">
    <location>
        <begin position="38"/>
        <end position="614"/>
    </location>
</feature>
<keyword evidence="1 5" id="KW-0732">Signal</keyword>
<accession>A0ABW9KQA7</accession>
<feature type="compositionally biased region" description="Low complexity" evidence="4">
    <location>
        <begin position="498"/>
        <end position="515"/>
    </location>
</feature>
<evidence type="ECO:0000313" key="8">
    <source>
        <dbReference type="Proteomes" id="UP001634747"/>
    </source>
</evidence>
<evidence type="ECO:0000256" key="3">
    <source>
        <dbReference type="ARBA" id="ARBA00023237"/>
    </source>
</evidence>
<evidence type="ECO:0000259" key="6">
    <source>
        <dbReference type="Pfam" id="PF13525"/>
    </source>
</evidence>
<keyword evidence="8" id="KW-1185">Reference proteome</keyword>
<dbReference type="Proteomes" id="UP001634747">
    <property type="component" value="Unassembled WGS sequence"/>
</dbReference>
<name>A0ABW9KQA7_9BACT</name>
<feature type="compositionally biased region" description="Basic and acidic residues" evidence="4">
    <location>
        <begin position="83"/>
        <end position="108"/>
    </location>
</feature>
<dbReference type="RefSeq" id="WP_263411845.1">
    <property type="nucleotide sequence ID" value="NZ_BAABBH010000001.1"/>
</dbReference>
<feature type="region of interest" description="Disordered" evidence="4">
    <location>
        <begin position="559"/>
        <end position="614"/>
    </location>
</feature>
<feature type="compositionally biased region" description="Low complexity" evidence="4">
    <location>
        <begin position="43"/>
        <end position="71"/>
    </location>
</feature>
<organism evidence="7 8">
    <name type="scientific">Terriglobus aquaticus</name>
    <dbReference type="NCBI Taxonomy" id="940139"/>
    <lineage>
        <taxon>Bacteria</taxon>
        <taxon>Pseudomonadati</taxon>
        <taxon>Acidobacteriota</taxon>
        <taxon>Terriglobia</taxon>
        <taxon>Terriglobales</taxon>
        <taxon>Acidobacteriaceae</taxon>
        <taxon>Terriglobus</taxon>
    </lineage>
</organism>
<dbReference type="InterPro" id="IPR011990">
    <property type="entry name" value="TPR-like_helical_dom_sf"/>
</dbReference>
<feature type="compositionally biased region" description="Basic and acidic residues" evidence="4">
    <location>
        <begin position="579"/>
        <end position="592"/>
    </location>
</feature>
<protein>
    <submittedName>
        <fullName evidence="7">Outer membrane protein assembly factor BamD</fullName>
    </submittedName>
</protein>